<dbReference type="AlphaFoldDB" id="A0A1V4QEK4"/>
<dbReference type="Pfam" id="PF03167">
    <property type="entry name" value="UDG"/>
    <property type="match status" value="1"/>
</dbReference>
<dbReference type="Proteomes" id="UP000191663">
    <property type="component" value="Unassembled WGS sequence"/>
</dbReference>
<organism evidence="2 3">
    <name type="scientific">candidate division WOR-3 bacterium 4484_100</name>
    <dbReference type="NCBI Taxonomy" id="1936077"/>
    <lineage>
        <taxon>Bacteria</taxon>
        <taxon>Bacteria division WOR-3</taxon>
    </lineage>
</organism>
<dbReference type="Gene3D" id="3.40.470.10">
    <property type="entry name" value="Uracil-DNA glycosylase-like domain"/>
    <property type="match status" value="1"/>
</dbReference>
<dbReference type="EMBL" id="MUKB01000080">
    <property type="protein sequence ID" value="OPX17764.1"/>
    <property type="molecule type" value="Genomic_DNA"/>
</dbReference>
<evidence type="ECO:0000313" key="3">
    <source>
        <dbReference type="Proteomes" id="UP000191663"/>
    </source>
</evidence>
<dbReference type="InterPro" id="IPR036895">
    <property type="entry name" value="Uracil-DNA_glycosylase-like_sf"/>
</dbReference>
<proteinExistence type="predicted"/>
<comment type="caution">
    <text evidence="2">The sequence shown here is derived from an EMBL/GenBank/DDBJ whole genome shotgun (WGS) entry which is preliminary data.</text>
</comment>
<protein>
    <recommendedName>
        <fullName evidence="1">Uracil-DNA glycosylase-like domain-containing protein</fullName>
    </recommendedName>
</protein>
<accession>A0A1V4QEK4</accession>
<sequence>MDKEKALRLVSAVNPESDVFIISQTLAANQVRKSGVNFFQADGRLGGTGACLEQLLNKFCRTVYPPQKVTIPGNVIIPGCNSKYKTVYNTEIAQCYPGKNKMGKGDRKPNTDEILNCIDKGFLIKEIMMIKPRLLLLMGKTSRNSFFDYILKVGYPASLTEHISDIIKLGKIPVFSIGNLSLYVLPIQHASGANPRFRVMADDDRLIELITKVLE</sequence>
<evidence type="ECO:0000313" key="2">
    <source>
        <dbReference type="EMBL" id="OPX17764.1"/>
    </source>
</evidence>
<dbReference type="SUPFAM" id="SSF52141">
    <property type="entry name" value="Uracil-DNA glycosylase-like"/>
    <property type="match status" value="1"/>
</dbReference>
<feature type="domain" description="Uracil-DNA glycosylase-like" evidence="1">
    <location>
        <begin position="12"/>
        <end position="194"/>
    </location>
</feature>
<reference evidence="3" key="1">
    <citation type="submission" date="2017-01" db="EMBL/GenBank/DDBJ databases">
        <title>Novel pathways for hydrocarbon cycling and metabolic interdependencies in hydrothermal sediment communities.</title>
        <authorList>
            <person name="Dombrowski N."/>
            <person name="Seitz K."/>
            <person name="Teske A."/>
            <person name="Baker B."/>
        </authorList>
    </citation>
    <scope>NUCLEOTIDE SEQUENCE [LARGE SCALE GENOMIC DNA]</scope>
</reference>
<dbReference type="InterPro" id="IPR005122">
    <property type="entry name" value="Uracil-DNA_glycosylase-like"/>
</dbReference>
<evidence type="ECO:0000259" key="1">
    <source>
        <dbReference type="Pfam" id="PF03167"/>
    </source>
</evidence>
<gene>
    <name evidence="2" type="ORF">BXT86_04745</name>
</gene>
<name>A0A1V4QEK4_UNCW3</name>